<feature type="region of interest" description="Disordered" evidence="1">
    <location>
        <begin position="1"/>
        <end position="22"/>
    </location>
</feature>
<protein>
    <submittedName>
        <fullName evidence="2">Uncharacterized protein</fullName>
    </submittedName>
</protein>
<name>A0A0B7JMB5_BIOOC</name>
<sequence>MFDLSFKKRSQDGDSNDLEAPVVPERAPKPFWEAIMPVFACGAGLFSDGYINNASPTLEIHQPYCRGREMIRGRTS</sequence>
<organism evidence="2">
    <name type="scientific">Bionectria ochroleuca</name>
    <name type="common">Gliocladium roseum</name>
    <dbReference type="NCBI Taxonomy" id="29856"/>
    <lineage>
        <taxon>Eukaryota</taxon>
        <taxon>Fungi</taxon>
        <taxon>Dikarya</taxon>
        <taxon>Ascomycota</taxon>
        <taxon>Pezizomycotina</taxon>
        <taxon>Sordariomycetes</taxon>
        <taxon>Hypocreomycetidae</taxon>
        <taxon>Hypocreales</taxon>
        <taxon>Bionectriaceae</taxon>
        <taxon>Clonostachys</taxon>
    </lineage>
</organism>
<reference evidence="2" key="1">
    <citation type="submission" date="2015-01" db="EMBL/GenBank/DDBJ databases">
        <authorList>
            <person name="Durling Mikael"/>
        </authorList>
    </citation>
    <scope>NUCLEOTIDE SEQUENCE</scope>
</reference>
<proteinExistence type="predicted"/>
<evidence type="ECO:0000256" key="1">
    <source>
        <dbReference type="SAM" id="MobiDB-lite"/>
    </source>
</evidence>
<dbReference type="AlphaFoldDB" id="A0A0B7JMB5"/>
<gene>
    <name evidence="2" type="ORF">BN869_000000472_1</name>
</gene>
<evidence type="ECO:0000313" key="2">
    <source>
        <dbReference type="EMBL" id="CEO44417.1"/>
    </source>
</evidence>
<accession>A0A0B7JMB5</accession>
<feature type="compositionally biased region" description="Basic and acidic residues" evidence="1">
    <location>
        <begin position="1"/>
        <end position="12"/>
    </location>
</feature>
<dbReference type="EMBL" id="CDPU01000001">
    <property type="protein sequence ID" value="CEO44417.1"/>
    <property type="molecule type" value="Genomic_DNA"/>
</dbReference>